<dbReference type="EMBL" id="CM035410">
    <property type="protein sequence ID" value="KAH7437775.1"/>
    <property type="molecule type" value="Genomic_DNA"/>
</dbReference>
<proteinExistence type="predicted"/>
<evidence type="ECO:0000313" key="3">
    <source>
        <dbReference type="Proteomes" id="UP000825935"/>
    </source>
</evidence>
<feature type="region of interest" description="Disordered" evidence="1">
    <location>
        <begin position="324"/>
        <end position="345"/>
    </location>
</feature>
<keyword evidence="3" id="KW-1185">Reference proteome</keyword>
<feature type="compositionally biased region" description="Basic and acidic residues" evidence="1">
    <location>
        <begin position="30"/>
        <end position="41"/>
    </location>
</feature>
<feature type="compositionally biased region" description="Polar residues" evidence="1">
    <location>
        <begin position="64"/>
        <end position="76"/>
    </location>
</feature>
<accession>A0A8T2UW10</accession>
<feature type="compositionally biased region" description="Polar residues" evidence="1">
    <location>
        <begin position="281"/>
        <end position="305"/>
    </location>
</feature>
<reference evidence="2" key="1">
    <citation type="submission" date="2021-08" db="EMBL/GenBank/DDBJ databases">
        <title>WGS assembly of Ceratopteris richardii.</title>
        <authorList>
            <person name="Marchant D.B."/>
            <person name="Chen G."/>
            <person name="Jenkins J."/>
            <person name="Shu S."/>
            <person name="Leebens-Mack J."/>
            <person name="Grimwood J."/>
            <person name="Schmutz J."/>
            <person name="Soltis P."/>
            <person name="Soltis D."/>
            <person name="Chen Z.-H."/>
        </authorList>
    </citation>
    <scope>NUCLEOTIDE SEQUENCE</scope>
    <source>
        <strain evidence="2">Whitten #5841</strain>
        <tissue evidence="2">Leaf</tissue>
    </source>
</reference>
<sequence length="374" mass="40977">MHIPEFVPKEGSYASGMAQESAEGSIAEGGTEKPVSKEDSYVLRPAQESATRAPPSVSKEDSDVLSSRQESPSKECISTVQVIEEARDNLSSEFNLTKKEEVFRSGGSSRESDLLAYASHPDDGDALEKDSLNLSMHISCGESVAEDKASVLDIVKDKASPSTSIDQKEIDLEGHDKVSIDGNMAASDSALGHEKGQRSQVDVPYGVCSVMDIVREDKKGISIAKEKYVQHDENANPDQKQSILPTEQPLQPENGIDLELEPDSCKDKQGADPVESRMSIVENQTTSVRSEQAHSPTAQTWSTAQKSPPIIKPYRAEIVAADNNPMESFTRPSRRSTSLDSDHHYEDDYSWSSITDFVDDDWNGSLAYAQLFRC</sequence>
<comment type="caution">
    <text evidence="2">The sequence shown here is derived from an EMBL/GenBank/DDBJ whole genome shotgun (WGS) entry which is preliminary data.</text>
</comment>
<evidence type="ECO:0000256" key="1">
    <source>
        <dbReference type="SAM" id="MobiDB-lite"/>
    </source>
</evidence>
<feature type="compositionally biased region" description="Polar residues" evidence="1">
    <location>
        <begin position="325"/>
        <end position="339"/>
    </location>
</feature>
<feature type="region of interest" description="Disordered" evidence="1">
    <location>
        <begin position="230"/>
        <end position="305"/>
    </location>
</feature>
<organism evidence="2 3">
    <name type="scientific">Ceratopteris richardii</name>
    <name type="common">Triangle waterfern</name>
    <dbReference type="NCBI Taxonomy" id="49495"/>
    <lineage>
        <taxon>Eukaryota</taxon>
        <taxon>Viridiplantae</taxon>
        <taxon>Streptophyta</taxon>
        <taxon>Embryophyta</taxon>
        <taxon>Tracheophyta</taxon>
        <taxon>Polypodiopsida</taxon>
        <taxon>Polypodiidae</taxon>
        <taxon>Polypodiales</taxon>
        <taxon>Pteridineae</taxon>
        <taxon>Pteridaceae</taxon>
        <taxon>Parkerioideae</taxon>
        <taxon>Ceratopteris</taxon>
    </lineage>
</organism>
<evidence type="ECO:0000313" key="2">
    <source>
        <dbReference type="EMBL" id="KAH7437775.1"/>
    </source>
</evidence>
<dbReference type="Proteomes" id="UP000825935">
    <property type="component" value="Chromosome 5"/>
</dbReference>
<name>A0A8T2UW10_CERRI</name>
<feature type="region of interest" description="Disordered" evidence="1">
    <location>
        <begin position="1"/>
        <end position="76"/>
    </location>
</feature>
<dbReference type="AlphaFoldDB" id="A0A8T2UW10"/>
<protein>
    <submittedName>
        <fullName evidence="2">Uncharacterized protein</fullName>
    </submittedName>
</protein>
<gene>
    <name evidence="2" type="ORF">KP509_05G088300</name>
</gene>
<feature type="compositionally biased region" description="Polar residues" evidence="1">
    <location>
        <begin position="236"/>
        <end position="251"/>
    </location>
</feature>